<organism evidence="1 2">
    <name type="scientific">Melastoma candidum</name>
    <dbReference type="NCBI Taxonomy" id="119954"/>
    <lineage>
        <taxon>Eukaryota</taxon>
        <taxon>Viridiplantae</taxon>
        <taxon>Streptophyta</taxon>
        <taxon>Embryophyta</taxon>
        <taxon>Tracheophyta</taxon>
        <taxon>Spermatophyta</taxon>
        <taxon>Magnoliopsida</taxon>
        <taxon>eudicotyledons</taxon>
        <taxon>Gunneridae</taxon>
        <taxon>Pentapetalae</taxon>
        <taxon>rosids</taxon>
        <taxon>malvids</taxon>
        <taxon>Myrtales</taxon>
        <taxon>Melastomataceae</taxon>
        <taxon>Melastomatoideae</taxon>
        <taxon>Melastomateae</taxon>
        <taxon>Melastoma</taxon>
    </lineage>
</organism>
<evidence type="ECO:0000313" key="2">
    <source>
        <dbReference type="Proteomes" id="UP001057402"/>
    </source>
</evidence>
<protein>
    <submittedName>
        <fullName evidence="1">Uncharacterized protein</fullName>
    </submittedName>
</protein>
<proteinExistence type="predicted"/>
<name>A0ACB9P3G6_9MYRT</name>
<dbReference type="EMBL" id="CM042886">
    <property type="protein sequence ID" value="KAI4342906.1"/>
    <property type="molecule type" value="Genomic_DNA"/>
</dbReference>
<reference evidence="2" key="1">
    <citation type="journal article" date="2023" name="Front. Plant Sci.">
        <title>Chromosomal-level genome assembly of Melastoma candidum provides insights into trichome evolution.</title>
        <authorList>
            <person name="Zhong Y."/>
            <person name="Wu W."/>
            <person name="Sun C."/>
            <person name="Zou P."/>
            <person name="Liu Y."/>
            <person name="Dai S."/>
            <person name="Zhou R."/>
        </authorList>
    </citation>
    <scope>NUCLEOTIDE SEQUENCE [LARGE SCALE GENOMIC DNA]</scope>
</reference>
<accession>A0ACB9P3G6</accession>
<gene>
    <name evidence="1" type="ORF">MLD38_027470</name>
</gene>
<dbReference type="Proteomes" id="UP001057402">
    <property type="component" value="Chromosome 7"/>
</dbReference>
<keyword evidence="2" id="KW-1185">Reference proteome</keyword>
<comment type="caution">
    <text evidence="1">The sequence shown here is derived from an EMBL/GenBank/DDBJ whole genome shotgun (WGS) entry which is preliminary data.</text>
</comment>
<evidence type="ECO:0000313" key="1">
    <source>
        <dbReference type="EMBL" id="KAI4342906.1"/>
    </source>
</evidence>
<sequence length="1011" mass="111751">MGFISRRIFPACGKMCVCCPALRSRSRHPVKRYKKLLADIFPKGIDGPTSDRKIVKLCEYASKNPFRIPKIVKYLEERCYKELRNDHPKFINIVEIYNKLLCKCKGQMVYFAISLLDVVSQLLDNGKQDALQILGCQTLGNFILSQSDSMYAHNIEKFVHKVCALARVRSDGHQNSCLRASGLQCIAAMVGFMVKFSTVFDSFDKIVEVTLENYQLDIGNENSCENGELHNWVDEVVRSEGRAAGDSSPNCIIFKKPPERKDPVLLTKEEMENAKVWAEICLQRMADLASESTTSLRRVVDPMFTYFDSGSHWTPRQGLAYIVLSDFTYFLDTTGNQQLVLASLIRHLDHKNVSHDPLLKASDIRVATALLRQIRPRAVLCDMGFITDLSRHLRKSLQSTIESVGEQELNDNRLLQKSIEDCFVEAAKGISDARPLFDLLAITLEKIPTPGVPARATIGSAIVLAHMTALVAASSNFDQVFPEAILVQLLSAMLHSDIEVRVGAHHIFSIILTPNSSNHRHEVSRTGGICVHEPGKPSTASTLASITARLQKLTNEKNGAISEKTGFSSETESQGMEHYCKNRNQGHPVKQPTNFCYAPITAKATDACFLKLNEDQIGLLLSGFWIQANLPNNLPSNFEAITHSFCLTLQSSHAMSSYKNLIVRIFHLALSLRNLALGDGRGMLSPACRRSLLTVSGSMLMFASYIHQMFDLIDLLKSTYPFKGDPYLGIDEDFKLYLKPNIDGHEYGSFADNQIASSLLQSASGHNESEVIMGKLIKSLSSISELDEEDLARQLSEEFTPDDAYMLGPNLTLDADQKQVIFHSKNSLSFDKDFSQNSASDEDTQSEASYAGMHLSSRTTSTPPSSSVIGVAQLMETALVVAGEVAGTAALSSPLPYDFMASQCEALGNDPRRKLSNWLTHECHECDGVREGNQLCQSAGGGASLPKVTGGELILKDRSLVMKLPPASPFDNFLKAADAEKMHLVVRTINSSELSGYHFVMHPGRLSVSRS</sequence>